<dbReference type="EMBL" id="JAWWNJ010000161">
    <property type="protein sequence ID" value="KAK6978145.1"/>
    <property type="molecule type" value="Genomic_DNA"/>
</dbReference>
<dbReference type="Pfam" id="PF12588">
    <property type="entry name" value="PSDC"/>
    <property type="match status" value="1"/>
</dbReference>
<dbReference type="InterPro" id="IPR003817">
    <property type="entry name" value="PS_Dcarbxylase"/>
</dbReference>
<keyword evidence="2" id="KW-0456">Lyase</keyword>
<evidence type="ECO:0000313" key="6">
    <source>
        <dbReference type="Proteomes" id="UP001362999"/>
    </source>
</evidence>
<feature type="domain" description="L-tryptophan decarboxylase PsiD-like" evidence="4">
    <location>
        <begin position="68"/>
        <end position="197"/>
    </location>
</feature>
<accession>A0AAV9ZEQ2</accession>
<proteinExistence type="predicted"/>
<dbReference type="GO" id="GO:0004609">
    <property type="term" value="F:phosphatidylserine decarboxylase activity"/>
    <property type="evidence" value="ECO:0007669"/>
    <property type="project" value="InterPro"/>
</dbReference>
<comment type="caution">
    <text evidence="5">The sequence shown here is derived from an EMBL/GenBank/DDBJ whole genome shotgun (WGS) entry which is preliminary data.</text>
</comment>
<dbReference type="GO" id="GO:0006646">
    <property type="term" value="P:phosphatidylethanolamine biosynthetic process"/>
    <property type="evidence" value="ECO:0007669"/>
    <property type="project" value="TreeGrafter"/>
</dbReference>
<protein>
    <submittedName>
        <fullName evidence="5">PSDC domain-containing protein</fullName>
    </submittedName>
</protein>
<evidence type="ECO:0000256" key="3">
    <source>
        <dbReference type="SAM" id="MobiDB-lite"/>
    </source>
</evidence>
<dbReference type="PANTHER" id="PTHR10067">
    <property type="entry name" value="PHOSPHATIDYLSERINE DECARBOXYLASE"/>
    <property type="match status" value="1"/>
</dbReference>
<dbReference type="PANTHER" id="PTHR10067:SF9">
    <property type="entry name" value="PHOSPHATIDYLSERINE DECARBOXYLASE FAMILY PROTEIN (AFU_ORTHOLOGUE AFUA_7G01730)"/>
    <property type="match status" value="1"/>
</dbReference>
<evidence type="ECO:0000259" key="4">
    <source>
        <dbReference type="Pfam" id="PF12588"/>
    </source>
</evidence>
<gene>
    <name evidence="5" type="ORF">R3P38DRAFT_3119769</name>
</gene>
<evidence type="ECO:0000256" key="2">
    <source>
        <dbReference type="ARBA" id="ARBA00023239"/>
    </source>
</evidence>
<evidence type="ECO:0000256" key="1">
    <source>
        <dbReference type="ARBA" id="ARBA00022793"/>
    </source>
</evidence>
<dbReference type="GO" id="GO:0005739">
    <property type="term" value="C:mitochondrion"/>
    <property type="evidence" value="ECO:0007669"/>
    <property type="project" value="TreeGrafter"/>
</dbReference>
<keyword evidence="6" id="KW-1185">Reference proteome</keyword>
<dbReference type="Pfam" id="PF02666">
    <property type="entry name" value="PS_Dcarbxylase"/>
    <property type="match status" value="1"/>
</dbReference>
<name>A0AAV9ZEQ2_9AGAR</name>
<dbReference type="InterPro" id="IPR022237">
    <property type="entry name" value="PsiD-like"/>
</dbReference>
<reference evidence="5 6" key="1">
    <citation type="journal article" date="2024" name="J Genomics">
        <title>Draft genome sequencing and assembly of Favolaschia claudopus CIRM-BRFM 2984 isolated from oak limbs.</title>
        <authorList>
            <person name="Navarro D."/>
            <person name="Drula E."/>
            <person name="Chaduli D."/>
            <person name="Cazenave R."/>
            <person name="Ahrendt S."/>
            <person name="Wang J."/>
            <person name="Lipzen A."/>
            <person name="Daum C."/>
            <person name="Barry K."/>
            <person name="Grigoriev I.V."/>
            <person name="Favel A."/>
            <person name="Rosso M.N."/>
            <person name="Martin F."/>
        </authorList>
    </citation>
    <scope>NUCLEOTIDE SEQUENCE [LARGE SCALE GENOMIC DNA]</scope>
    <source>
        <strain evidence="5 6">CIRM-BRFM 2984</strain>
    </source>
</reference>
<dbReference type="Proteomes" id="UP001362999">
    <property type="component" value="Unassembled WGS sequence"/>
</dbReference>
<feature type="region of interest" description="Disordered" evidence="3">
    <location>
        <begin position="1"/>
        <end position="24"/>
    </location>
</feature>
<keyword evidence="1" id="KW-0210">Decarboxylase</keyword>
<sequence>MSTRHAVAGAPHGVRGPPLRDGPFASTPYNQPLDMSLGGWIPDRPDQLADWIDKILKELRKHKEIKNPAVIGFKNAIESDPELFMGFHRLFDSVPESDPLGRPQVKDYLTMLKCFDRFVNDAPEYDPDFLVFLPFTAVMQWPMSMSNGFTILINRTVNDQFRNIFAVWSKYLSSPDSTWVLTENAKGWLGEAAMQNMPGFIDLFVCDPNLPHWGFTSWDSFFARRLRDNARPVEYPDDSTYIASACESKVLRYRTKVNATDTFWFKDSQPYSLVHMLADPLANSFIGGTVYQAFLSPYYYHRWHAPVSGTIVKALVVEGTYFAGIPEDSLPSSDFVAFQGQQPFLTHVATRALIFILADDPRIGLMCFIGVGMVEVSSCDITVHAGQRVQKGDDIGSFHFGGSTHALVFGPQVKLQFLKEEGDYVNVRSACAKLV</sequence>
<dbReference type="AlphaFoldDB" id="A0AAV9ZEQ2"/>
<evidence type="ECO:0000313" key="5">
    <source>
        <dbReference type="EMBL" id="KAK6978145.1"/>
    </source>
</evidence>
<organism evidence="5 6">
    <name type="scientific">Favolaschia claudopus</name>
    <dbReference type="NCBI Taxonomy" id="2862362"/>
    <lineage>
        <taxon>Eukaryota</taxon>
        <taxon>Fungi</taxon>
        <taxon>Dikarya</taxon>
        <taxon>Basidiomycota</taxon>
        <taxon>Agaricomycotina</taxon>
        <taxon>Agaricomycetes</taxon>
        <taxon>Agaricomycetidae</taxon>
        <taxon>Agaricales</taxon>
        <taxon>Marasmiineae</taxon>
        <taxon>Mycenaceae</taxon>
        <taxon>Favolaschia</taxon>
    </lineage>
</organism>